<gene>
    <name evidence="14" type="primary">LOC100752535</name>
</gene>
<dbReference type="KEGG" id="cge:100752535"/>
<dbReference type="SUPFAM" id="SSF54452">
    <property type="entry name" value="MHC antigen-recognition domain"/>
    <property type="match status" value="1"/>
</dbReference>
<dbReference type="Pfam" id="PF00129">
    <property type="entry name" value="MHC_I"/>
    <property type="match status" value="1"/>
</dbReference>
<dbReference type="InterPro" id="IPR003006">
    <property type="entry name" value="Ig/MHC_CS"/>
</dbReference>
<reference evidence="13" key="1">
    <citation type="journal article" date="2018" name="Biotechnol. Bioeng.">
        <title>A reference genome of the Chinese hamster based on a hybrid assembly strategy.</title>
        <authorList>
            <person name="Rupp O."/>
            <person name="MacDonald M.L."/>
            <person name="Li S."/>
            <person name="Dhiman H."/>
            <person name="Polson S."/>
            <person name="Griep S."/>
            <person name="Heffner K."/>
            <person name="Hernandez I."/>
            <person name="Brinkrolf K."/>
            <person name="Jadhav V."/>
            <person name="Samoudi M."/>
            <person name="Hao H."/>
            <person name="Kingham B."/>
            <person name="Goesmann A."/>
            <person name="Betenbaugh M.J."/>
            <person name="Lewis N.E."/>
            <person name="Borth N."/>
            <person name="Lee K.H."/>
        </authorList>
    </citation>
    <scope>NUCLEOTIDE SEQUENCE [LARGE SCALE GENOMIC DNA]</scope>
    <source>
        <strain evidence="13">17A/GY</strain>
    </source>
</reference>
<dbReference type="GO" id="GO:0098553">
    <property type="term" value="C:lumenal side of endoplasmic reticulum membrane"/>
    <property type="evidence" value="ECO:0007669"/>
    <property type="project" value="UniProtKB-ARBA"/>
</dbReference>
<dbReference type="InterPro" id="IPR011162">
    <property type="entry name" value="MHC_I/II-like_Ag-recog"/>
</dbReference>
<evidence type="ECO:0000256" key="10">
    <source>
        <dbReference type="RuleBase" id="RU004439"/>
    </source>
</evidence>
<dbReference type="FunFam" id="2.60.40.10:FF:000014">
    <property type="entry name" value="H-2 class I histocompatibility antigen, alpha chain"/>
    <property type="match status" value="1"/>
</dbReference>
<evidence type="ECO:0000256" key="4">
    <source>
        <dbReference type="ARBA" id="ARBA00022451"/>
    </source>
</evidence>
<dbReference type="RefSeq" id="XP_035306471.1">
    <property type="nucleotide sequence ID" value="XM_035450580.1"/>
</dbReference>
<evidence type="ECO:0000256" key="6">
    <source>
        <dbReference type="ARBA" id="ARBA00022859"/>
    </source>
</evidence>
<dbReference type="InterPro" id="IPR007110">
    <property type="entry name" value="Ig-like_dom"/>
</dbReference>
<keyword evidence="5" id="KW-0812">Transmembrane</keyword>
<keyword evidence="6" id="KW-0391">Immunity</keyword>
<comment type="similarity">
    <text evidence="3 10">Belongs to the MHC class I family.</text>
</comment>
<evidence type="ECO:0000259" key="12">
    <source>
        <dbReference type="PROSITE" id="PS50835"/>
    </source>
</evidence>
<dbReference type="GO" id="GO:0009897">
    <property type="term" value="C:external side of plasma membrane"/>
    <property type="evidence" value="ECO:0007669"/>
    <property type="project" value="TreeGrafter"/>
</dbReference>
<dbReference type="InterPro" id="IPR050208">
    <property type="entry name" value="MHC_class-I_related"/>
</dbReference>
<accession>A0A9J7KDU9</accession>
<dbReference type="InterPro" id="IPR036179">
    <property type="entry name" value="Ig-like_dom_sf"/>
</dbReference>
<reference evidence="13" key="2">
    <citation type="journal article" date="2020" name="Biotechnol. Bioeng.">
        <title>Chromosome-scale scaffolds for the Chinese hamster reference genome assembly to facilitate the study of the CHO epigenome.</title>
        <authorList>
            <person name="Hilliard W."/>
            <person name="MacDonald M."/>
            <person name="Lee K.H."/>
        </authorList>
    </citation>
    <scope>NUCLEOTIDE SEQUENCE [LARGE SCALE GENOMIC DNA]</scope>
    <source>
        <strain evidence="13">17A/GY</strain>
    </source>
</reference>
<dbReference type="GO" id="GO:0030670">
    <property type="term" value="C:phagocytic vesicle membrane"/>
    <property type="evidence" value="ECO:0007669"/>
    <property type="project" value="UniProtKB-ARBA"/>
</dbReference>
<protein>
    <submittedName>
        <fullName evidence="14">H-2 class I histocompatibility antigen, Q10 alpha chain-like isoform X2</fullName>
    </submittedName>
</protein>
<name>A0A9J7KDU9_CRIGR</name>
<dbReference type="PANTHER" id="PTHR16675:SF243">
    <property type="entry name" value="H-2 CLASS I HISTOCOMPATIBILITY ANTIGEN, TLA(B) ALPHA CHAIN-RELATED"/>
    <property type="match status" value="1"/>
</dbReference>
<sequence>MGIPAPRGFLLLLLAALAPTLTQTRSHSLSYSDIFLYRPGLREHRYIFVGYLDDRRFVHFDSDAHSQGVEPLAPWVEKMPPEHWEQWTLTVKNRQHYGLALLQAAIQEHNQSLDVSHIFQCLDSCTVGPDQLFLRGYSRHAYDGQDYMALSEDLKTWMVTDSAPQINAKIWKETLPAESYRAFLEVECVETLLSYLKTGKELLLHTEPPKAHVTHHPRPEGDVTLRCWALGFYPSEITLTWQKDGEDQTQDLELVETRPGGDGTFQKWAAVVVPSGEELRYTCHVIHEGLPEPLILKWEPPARP</sequence>
<dbReference type="GO" id="GO:0001916">
    <property type="term" value="P:positive regulation of T cell mediated cytotoxicity"/>
    <property type="evidence" value="ECO:0007669"/>
    <property type="project" value="TreeGrafter"/>
</dbReference>
<dbReference type="GO" id="GO:0002476">
    <property type="term" value="P:antigen processing and presentation of endogenous peptide antigen via MHC class Ib"/>
    <property type="evidence" value="ECO:0007669"/>
    <property type="project" value="TreeGrafter"/>
</dbReference>
<dbReference type="AlphaFoldDB" id="A0A9J7KDU9"/>
<keyword evidence="9" id="KW-0325">Glycoprotein</keyword>
<keyword evidence="4" id="KW-0490">MHC I</keyword>
<dbReference type="CDD" id="cd07698">
    <property type="entry name" value="IgC1_MHC_I_alpha3"/>
    <property type="match status" value="1"/>
</dbReference>
<dbReference type="Gene3D" id="2.60.40.10">
    <property type="entry name" value="Immunoglobulins"/>
    <property type="match status" value="1"/>
</dbReference>
<comment type="subcellular location">
    <subcellularLocation>
        <location evidence="2">Membrane</location>
        <topology evidence="2">Single-pass type I membrane protein</topology>
    </subcellularLocation>
</comment>
<dbReference type="SUPFAM" id="SSF48726">
    <property type="entry name" value="Immunoglobulin"/>
    <property type="match status" value="1"/>
</dbReference>
<dbReference type="PRINTS" id="PR01638">
    <property type="entry name" value="MHCCLASSI"/>
</dbReference>
<dbReference type="Proteomes" id="UP001108280">
    <property type="component" value="Chromosome 1"/>
</dbReference>
<dbReference type="InterPro" id="IPR001039">
    <property type="entry name" value="MHC_I_a_a1/a2"/>
</dbReference>
<dbReference type="PROSITE" id="PS50835">
    <property type="entry name" value="IG_LIKE"/>
    <property type="match status" value="1"/>
</dbReference>
<evidence type="ECO:0000256" key="5">
    <source>
        <dbReference type="ARBA" id="ARBA00022692"/>
    </source>
</evidence>
<dbReference type="SMART" id="SM00407">
    <property type="entry name" value="IGc1"/>
    <property type="match status" value="1"/>
</dbReference>
<dbReference type="FunFam" id="3.30.500.10:FF:000001">
    <property type="entry name" value="H-2 class I histocompatibility antigen, alpha chain"/>
    <property type="match status" value="1"/>
</dbReference>
<evidence type="ECO:0000256" key="7">
    <source>
        <dbReference type="ARBA" id="ARBA00022989"/>
    </source>
</evidence>
<evidence type="ECO:0000256" key="1">
    <source>
        <dbReference type="ARBA" id="ARBA00002297"/>
    </source>
</evidence>
<dbReference type="GO" id="GO:0042605">
    <property type="term" value="F:peptide antigen binding"/>
    <property type="evidence" value="ECO:0007669"/>
    <property type="project" value="TreeGrafter"/>
</dbReference>
<evidence type="ECO:0000256" key="9">
    <source>
        <dbReference type="ARBA" id="ARBA00023180"/>
    </source>
</evidence>
<dbReference type="GO" id="GO:0006955">
    <property type="term" value="P:immune response"/>
    <property type="evidence" value="ECO:0007669"/>
    <property type="project" value="TreeGrafter"/>
</dbReference>
<dbReference type="GO" id="GO:0002486">
    <property type="term" value="P:antigen processing and presentation of endogenous peptide antigen via MHC class I via ER pathway, TAP-independent"/>
    <property type="evidence" value="ECO:0007669"/>
    <property type="project" value="TreeGrafter"/>
</dbReference>
<keyword evidence="11" id="KW-0732">Signal</keyword>
<dbReference type="PROSITE" id="PS00290">
    <property type="entry name" value="IG_MHC"/>
    <property type="match status" value="1"/>
</dbReference>
<feature type="chain" id="PRO_5039949594" evidence="11">
    <location>
        <begin position="25"/>
        <end position="304"/>
    </location>
</feature>
<evidence type="ECO:0000313" key="14">
    <source>
        <dbReference type="RefSeq" id="XP_035306471.1"/>
    </source>
</evidence>
<keyword evidence="13" id="KW-1185">Reference proteome</keyword>
<reference evidence="14" key="3">
    <citation type="submission" date="2025-08" db="UniProtKB">
        <authorList>
            <consortium name="RefSeq"/>
        </authorList>
    </citation>
    <scope>IDENTIFICATION</scope>
    <source>
        <strain evidence="14">17A/GY</strain>
        <tissue evidence="14">Liver</tissue>
    </source>
</reference>
<dbReference type="InterPro" id="IPR013783">
    <property type="entry name" value="Ig-like_fold"/>
</dbReference>
<organism evidence="13 14">
    <name type="scientific">Cricetulus griseus</name>
    <name type="common">Chinese hamster</name>
    <name type="synonym">Cricetulus barabensis griseus</name>
    <dbReference type="NCBI Taxonomy" id="10029"/>
    <lineage>
        <taxon>Eukaryota</taxon>
        <taxon>Metazoa</taxon>
        <taxon>Chordata</taxon>
        <taxon>Craniata</taxon>
        <taxon>Vertebrata</taxon>
        <taxon>Euteleostomi</taxon>
        <taxon>Mammalia</taxon>
        <taxon>Eutheria</taxon>
        <taxon>Euarchontoglires</taxon>
        <taxon>Glires</taxon>
        <taxon>Rodentia</taxon>
        <taxon>Myomorpha</taxon>
        <taxon>Muroidea</taxon>
        <taxon>Cricetidae</taxon>
        <taxon>Cricetinae</taxon>
        <taxon>Cricetulus</taxon>
    </lineage>
</organism>
<dbReference type="InterPro" id="IPR011161">
    <property type="entry name" value="MHC_I-like_Ag-recog"/>
</dbReference>
<keyword evidence="8" id="KW-0472">Membrane</keyword>
<dbReference type="InterPro" id="IPR003597">
    <property type="entry name" value="Ig_C1-set"/>
</dbReference>
<evidence type="ECO:0000256" key="8">
    <source>
        <dbReference type="ARBA" id="ARBA00023136"/>
    </source>
</evidence>
<dbReference type="GO" id="GO:0005615">
    <property type="term" value="C:extracellular space"/>
    <property type="evidence" value="ECO:0007669"/>
    <property type="project" value="TreeGrafter"/>
</dbReference>
<keyword evidence="7" id="KW-1133">Transmembrane helix</keyword>
<dbReference type="GeneID" id="100752535"/>
<evidence type="ECO:0000256" key="2">
    <source>
        <dbReference type="ARBA" id="ARBA00004479"/>
    </source>
</evidence>
<proteinExistence type="inferred from homology"/>
<dbReference type="InterPro" id="IPR037055">
    <property type="entry name" value="MHC_I-like_Ag-recog_sf"/>
</dbReference>
<dbReference type="Pfam" id="PF07654">
    <property type="entry name" value="C1-set"/>
    <property type="match status" value="1"/>
</dbReference>
<evidence type="ECO:0000313" key="13">
    <source>
        <dbReference type="Proteomes" id="UP001108280"/>
    </source>
</evidence>
<dbReference type="GO" id="GO:0005102">
    <property type="term" value="F:signaling receptor binding"/>
    <property type="evidence" value="ECO:0007669"/>
    <property type="project" value="TreeGrafter"/>
</dbReference>
<dbReference type="PANTHER" id="PTHR16675">
    <property type="entry name" value="MHC CLASS I-RELATED"/>
    <property type="match status" value="1"/>
</dbReference>
<feature type="domain" description="Ig-like" evidence="12">
    <location>
        <begin position="209"/>
        <end position="287"/>
    </location>
</feature>
<feature type="signal peptide" evidence="11">
    <location>
        <begin position="1"/>
        <end position="24"/>
    </location>
</feature>
<comment type="function">
    <text evidence="1">Involved in the presentation of foreign antigens to the immune system.</text>
</comment>
<dbReference type="Gene3D" id="3.30.500.10">
    <property type="entry name" value="MHC class I-like antigen recognition-like"/>
    <property type="match status" value="1"/>
</dbReference>
<dbReference type="GO" id="GO:0042612">
    <property type="term" value="C:MHC class I protein complex"/>
    <property type="evidence" value="ECO:0007669"/>
    <property type="project" value="UniProtKB-KW"/>
</dbReference>
<evidence type="ECO:0000256" key="3">
    <source>
        <dbReference type="ARBA" id="ARBA00006909"/>
    </source>
</evidence>
<evidence type="ECO:0000256" key="11">
    <source>
        <dbReference type="SAM" id="SignalP"/>
    </source>
</evidence>
<dbReference type="OrthoDB" id="8936120at2759"/>